<keyword evidence="3" id="KW-0540">Nuclease</keyword>
<reference evidence="7" key="1">
    <citation type="journal article" date="2020" name="bioRxiv">
        <title>A rank-normalized archaeal taxonomy based on genome phylogeny resolves widespread incomplete and uneven classifications.</title>
        <authorList>
            <person name="Rinke C."/>
            <person name="Chuvochina M."/>
            <person name="Mussig A.J."/>
            <person name="Chaumeil P.-A."/>
            <person name="Waite D.W."/>
            <person name="Whitman W.B."/>
            <person name="Parks D.H."/>
            <person name="Hugenholtz P."/>
        </authorList>
    </citation>
    <scope>NUCLEOTIDE SEQUENCE [LARGE SCALE GENOMIC DNA]</scope>
</reference>
<dbReference type="InterPro" id="IPR051813">
    <property type="entry name" value="HepT_RNase_toxin"/>
</dbReference>
<dbReference type="PANTHER" id="PTHR34139">
    <property type="entry name" value="UPF0331 PROTEIN MJ0127"/>
    <property type="match status" value="1"/>
</dbReference>
<dbReference type="Proteomes" id="UP000590964">
    <property type="component" value="Unassembled WGS sequence"/>
</dbReference>
<protein>
    <submittedName>
        <fullName evidence="6">DUF86 domain-containing protein</fullName>
    </submittedName>
</protein>
<dbReference type="GO" id="GO:0000166">
    <property type="term" value="F:nucleotide binding"/>
    <property type="evidence" value="ECO:0007669"/>
    <property type="project" value="UniProtKB-KW"/>
</dbReference>
<dbReference type="AlphaFoldDB" id="A0A7J4JZC2"/>
<dbReference type="GO" id="GO:0110001">
    <property type="term" value="C:toxin-antitoxin complex"/>
    <property type="evidence" value="ECO:0007669"/>
    <property type="project" value="InterPro"/>
</dbReference>
<sequence length="115" mass="13345">MTRDESLYISEILEQIELIQASVKGRQKTDFVKDLNLRDATIRRIEVIGEAAKSISEKTKAKHPKVSWKEISGTRDVLIHAYFGVDLNILWNIIKADLPLLKQQMKKIKEEQERL</sequence>
<evidence type="ECO:0000256" key="3">
    <source>
        <dbReference type="ARBA" id="ARBA00022722"/>
    </source>
</evidence>
<evidence type="ECO:0000256" key="2">
    <source>
        <dbReference type="ARBA" id="ARBA00022649"/>
    </source>
</evidence>
<dbReference type="InterPro" id="IPR008201">
    <property type="entry name" value="HepT-like"/>
</dbReference>
<dbReference type="Pfam" id="PF01934">
    <property type="entry name" value="HepT-like"/>
    <property type="match status" value="1"/>
</dbReference>
<accession>A0A7J4JZC2</accession>
<dbReference type="GO" id="GO:0004540">
    <property type="term" value="F:RNA nuclease activity"/>
    <property type="evidence" value="ECO:0007669"/>
    <property type="project" value="InterPro"/>
</dbReference>
<organism evidence="6 7">
    <name type="scientific">Candidatus Iainarchaeum sp</name>
    <dbReference type="NCBI Taxonomy" id="3101447"/>
    <lineage>
        <taxon>Archaea</taxon>
        <taxon>Candidatus Iainarchaeota</taxon>
        <taxon>Candidatus Iainarchaeia</taxon>
        <taxon>Candidatus Iainarchaeales</taxon>
        <taxon>Candidatus Iainarchaeaceae</taxon>
        <taxon>Candidatus Iainarchaeum</taxon>
    </lineage>
</organism>
<evidence type="ECO:0000256" key="1">
    <source>
        <dbReference type="ARBA" id="ARBA00022553"/>
    </source>
</evidence>
<name>A0A7J4JZC2_9ARCH</name>
<keyword evidence="4" id="KW-0547">Nucleotide-binding</keyword>
<comment type="caution">
    <text evidence="6">The sequence shown here is derived from an EMBL/GenBank/DDBJ whole genome shotgun (WGS) entry which is preliminary data.</text>
</comment>
<dbReference type="PANTHER" id="PTHR34139:SF1">
    <property type="entry name" value="RNASE MJ1380-RELATED"/>
    <property type="match status" value="1"/>
</dbReference>
<keyword evidence="5" id="KW-0378">Hydrolase</keyword>
<proteinExistence type="predicted"/>
<evidence type="ECO:0000256" key="5">
    <source>
        <dbReference type="ARBA" id="ARBA00022801"/>
    </source>
</evidence>
<keyword evidence="2" id="KW-1277">Toxin-antitoxin system</keyword>
<dbReference type="EMBL" id="DUFW01000048">
    <property type="protein sequence ID" value="HIH21615.1"/>
    <property type="molecule type" value="Genomic_DNA"/>
</dbReference>
<evidence type="ECO:0000256" key="4">
    <source>
        <dbReference type="ARBA" id="ARBA00022741"/>
    </source>
</evidence>
<gene>
    <name evidence="6" type="ORF">HA222_03085</name>
</gene>
<evidence type="ECO:0000313" key="7">
    <source>
        <dbReference type="Proteomes" id="UP000590964"/>
    </source>
</evidence>
<evidence type="ECO:0000313" key="6">
    <source>
        <dbReference type="EMBL" id="HIH21615.1"/>
    </source>
</evidence>
<keyword evidence="1" id="KW-0597">Phosphoprotein</keyword>
<dbReference type="GO" id="GO:0016787">
    <property type="term" value="F:hydrolase activity"/>
    <property type="evidence" value="ECO:0007669"/>
    <property type="project" value="UniProtKB-KW"/>
</dbReference>